<organism evidence="4 5">
    <name type="scientific">Sphingomonas horti</name>
    <dbReference type="NCBI Taxonomy" id="2682842"/>
    <lineage>
        <taxon>Bacteria</taxon>
        <taxon>Pseudomonadati</taxon>
        <taxon>Pseudomonadota</taxon>
        <taxon>Alphaproteobacteria</taxon>
        <taxon>Sphingomonadales</taxon>
        <taxon>Sphingomonadaceae</taxon>
        <taxon>Sphingomonas</taxon>
    </lineage>
</organism>
<name>A0A6I4IXU6_9SPHN</name>
<protein>
    <submittedName>
        <fullName evidence="4">PEPxxWA-CTERM sorting domain-containing protein</fullName>
    </submittedName>
</protein>
<keyword evidence="2" id="KW-0732">Signal</keyword>
<dbReference type="EMBL" id="WQMS01000006">
    <property type="protein sequence ID" value="MVO77020.1"/>
    <property type="molecule type" value="Genomic_DNA"/>
</dbReference>
<evidence type="ECO:0000256" key="2">
    <source>
        <dbReference type="SAM" id="SignalP"/>
    </source>
</evidence>
<dbReference type="Proteomes" id="UP000441389">
    <property type="component" value="Unassembled WGS sequence"/>
</dbReference>
<dbReference type="NCBIfam" id="NF035944">
    <property type="entry name" value="PEPxxWA-CTERM"/>
    <property type="match status" value="1"/>
</dbReference>
<evidence type="ECO:0000256" key="1">
    <source>
        <dbReference type="SAM" id="Phobius"/>
    </source>
</evidence>
<gene>
    <name evidence="4" type="ORF">GON01_03585</name>
</gene>
<accession>A0A6I4IXU6</accession>
<comment type="caution">
    <text evidence="4">The sequence shown here is derived from an EMBL/GenBank/DDBJ whole genome shotgun (WGS) entry which is preliminary data.</text>
</comment>
<feature type="chain" id="PRO_5026016426" evidence="2">
    <location>
        <begin position="34"/>
        <end position="358"/>
    </location>
</feature>
<reference evidence="4 5" key="1">
    <citation type="submission" date="2019-12" db="EMBL/GenBank/DDBJ databases">
        <authorList>
            <person name="Huq M.A."/>
        </authorList>
    </citation>
    <scope>NUCLEOTIDE SEQUENCE [LARGE SCALE GENOMIC DNA]</scope>
    <source>
        <strain evidence="4 5">MAH-20</strain>
    </source>
</reference>
<feature type="domain" description="Ice-binding protein C-terminal" evidence="3">
    <location>
        <begin position="326"/>
        <end position="350"/>
    </location>
</feature>
<keyword evidence="5" id="KW-1185">Reference proteome</keyword>
<keyword evidence="1" id="KW-0812">Transmembrane</keyword>
<evidence type="ECO:0000313" key="5">
    <source>
        <dbReference type="Proteomes" id="UP000441389"/>
    </source>
</evidence>
<feature type="transmembrane region" description="Helical" evidence="1">
    <location>
        <begin position="330"/>
        <end position="347"/>
    </location>
</feature>
<sequence>MHNSNGRRLAHRLFASSAPLALIAAFAATPAKAIVIENVTIDNSYGYVIGNQPAVGPQPGGSTQSSFVGFKSPGEQAELGLNYNATADKGGFFFLHDHYCVGVCATVSSTQITFDLFNDGDGREATRFDSQITPGHLARIFGEGRKFGSFDFTVTQVIGDQTIELYHASGNVGPESISLDTGGLAYNGLTHTVDPSGKFEVYDWGTTNLNLPLNVISGFQRSQLIYTATYQTTVLATCPDVTDCAGVEVAFGDPRNNGGVINISDAADLKGVDLNAVELTRPVIGGLYDPVFVKYAFVPAGSDLPPPPDAAPHSTYNRLFQSNVLAVPEPASWAMMLGGFGIIGTAIRRRRKDRLAAA</sequence>
<dbReference type="AlphaFoldDB" id="A0A6I4IXU6"/>
<keyword evidence="1" id="KW-0472">Membrane</keyword>
<dbReference type="InterPro" id="IPR013424">
    <property type="entry name" value="Ice-binding_C"/>
</dbReference>
<evidence type="ECO:0000259" key="3">
    <source>
        <dbReference type="Pfam" id="PF07589"/>
    </source>
</evidence>
<feature type="signal peptide" evidence="2">
    <location>
        <begin position="1"/>
        <end position="33"/>
    </location>
</feature>
<evidence type="ECO:0000313" key="4">
    <source>
        <dbReference type="EMBL" id="MVO77020.1"/>
    </source>
</evidence>
<dbReference type="Pfam" id="PF07589">
    <property type="entry name" value="PEP-CTERM"/>
    <property type="match status" value="1"/>
</dbReference>
<proteinExistence type="predicted"/>
<dbReference type="NCBIfam" id="TIGR02595">
    <property type="entry name" value="PEP_CTERM"/>
    <property type="match status" value="1"/>
</dbReference>
<keyword evidence="1" id="KW-1133">Transmembrane helix</keyword>